<protein>
    <submittedName>
        <fullName evidence="1">Uncharacterized protein</fullName>
    </submittedName>
</protein>
<evidence type="ECO:0000313" key="1">
    <source>
        <dbReference type="EMBL" id="SEA71666.1"/>
    </source>
</evidence>
<keyword evidence="2" id="KW-1185">Reference proteome</keyword>
<dbReference type="STRING" id="571932.SAMN05421743_107119"/>
<dbReference type="EMBL" id="FNQR01000007">
    <property type="protein sequence ID" value="SEA71666.1"/>
    <property type="molecule type" value="Genomic_DNA"/>
</dbReference>
<name>A0A1H4DGM9_9BACI</name>
<accession>A0A1H4DGM9</accession>
<dbReference type="AlphaFoldDB" id="A0A1H4DGM9"/>
<evidence type="ECO:0000313" key="2">
    <source>
        <dbReference type="Proteomes" id="UP000198584"/>
    </source>
</evidence>
<reference evidence="1 2" key="1">
    <citation type="submission" date="2016-10" db="EMBL/GenBank/DDBJ databases">
        <authorList>
            <person name="de Groot N.N."/>
        </authorList>
    </citation>
    <scope>NUCLEOTIDE SEQUENCE [LARGE SCALE GENOMIC DNA]</scope>
    <source>
        <strain evidence="1 2">CCM7597</strain>
    </source>
</reference>
<gene>
    <name evidence="1" type="ORF">SAMN05421743_107119</name>
</gene>
<dbReference type="Proteomes" id="UP000198584">
    <property type="component" value="Unassembled WGS sequence"/>
</dbReference>
<proteinExistence type="predicted"/>
<sequence>MDSKQEKSHLYWSKKRLARIAYSIGPKRLLLNMKIRTKGLALKGDYSTVNKMKFQNIGRRIHEYVICYGIFTNNRVRELKTIG</sequence>
<organism evidence="1 2">
    <name type="scientific">Thalassobacillus cyri</name>
    <dbReference type="NCBI Taxonomy" id="571932"/>
    <lineage>
        <taxon>Bacteria</taxon>
        <taxon>Bacillati</taxon>
        <taxon>Bacillota</taxon>
        <taxon>Bacilli</taxon>
        <taxon>Bacillales</taxon>
        <taxon>Bacillaceae</taxon>
        <taxon>Thalassobacillus</taxon>
    </lineage>
</organism>